<feature type="transmembrane region" description="Helical" evidence="1">
    <location>
        <begin position="32"/>
        <end position="51"/>
    </location>
</feature>
<dbReference type="RefSeq" id="WP_109617367.1">
    <property type="nucleotide sequence ID" value="NZ_QGDO01000002.1"/>
</dbReference>
<keyword evidence="1" id="KW-0472">Membrane</keyword>
<evidence type="ECO:0000256" key="1">
    <source>
        <dbReference type="SAM" id="Phobius"/>
    </source>
</evidence>
<dbReference type="Proteomes" id="UP000245535">
    <property type="component" value="Unassembled WGS sequence"/>
</dbReference>
<name>A0A315ZCR4_SEDFL</name>
<organism evidence="2 3">
    <name type="scientific">Sediminitomix flava</name>
    <dbReference type="NCBI Taxonomy" id="379075"/>
    <lineage>
        <taxon>Bacteria</taxon>
        <taxon>Pseudomonadati</taxon>
        <taxon>Bacteroidota</taxon>
        <taxon>Cytophagia</taxon>
        <taxon>Cytophagales</taxon>
        <taxon>Flammeovirgaceae</taxon>
        <taxon>Sediminitomix</taxon>
    </lineage>
</organism>
<sequence>MNKKQIFLGLALGVFLFEVLLATILKDTFLRPTFGDYLVVILMYALPRAVINIRPIVLGISVLLFAYFIEFGQYIDILNRLGIQKNTFTNLTLGHSFDWYDILAYTLGVMTVLIFDLAIISKKLEEKAV</sequence>
<keyword evidence="1" id="KW-1133">Transmembrane helix</keyword>
<proteinExistence type="predicted"/>
<feature type="transmembrane region" description="Helical" evidence="1">
    <location>
        <begin position="56"/>
        <end position="75"/>
    </location>
</feature>
<dbReference type="EMBL" id="QGDO01000002">
    <property type="protein sequence ID" value="PWJ43100.1"/>
    <property type="molecule type" value="Genomic_DNA"/>
</dbReference>
<evidence type="ECO:0000313" key="3">
    <source>
        <dbReference type="Proteomes" id="UP000245535"/>
    </source>
</evidence>
<dbReference type="AlphaFoldDB" id="A0A315ZCR4"/>
<gene>
    <name evidence="2" type="ORF">BC781_102648</name>
</gene>
<comment type="caution">
    <text evidence="2">The sequence shown here is derived from an EMBL/GenBank/DDBJ whole genome shotgun (WGS) entry which is preliminary data.</text>
</comment>
<protein>
    <submittedName>
        <fullName evidence="2">Uncharacterized protein DUF2809</fullName>
    </submittedName>
</protein>
<dbReference type="Pfam" id="PF10990">
    <property type="entry name" value="DUF2809"/>
    <property type="match status" value="1"/>
</dbReference>
<dbReference type="OrthoDB" id="5360192at2"/>
<feature type="transmembrane region" description="Helical" evidence="1">
    <location>
        <begin position="102"/>
        <end position="120"/>
    </location>
</feature>
<keyword evidence="1" id="KW-0812">Transmembrane</keyword>
<keyword evidence="3" id="KW-1185">Reference proteome</keyword>
<evidence type="ECO:0000313" key="2">
    <source>
        <dbReference type="EMBL" id="PWJ43100.1"/>
    </source>
</evidence>
<dbReference type="InterPro" id="IPR021257">
    <property type="entry name" value="DUF2809"/>
</dbReference>
<accession>A0A315ZCR4</accession>
<reference evidence="2 3" key="1">
    <citation type="submission" date="2018-03" db="EMBL/GenBank/DDBJ databases">
        <title>Genomic Encyclopedia of Archaeal and Bacterial Type Strains, Phase II (KMG-II): from individual species to whole genera.</title>
        <authorList>
            <person name="Goeker M."/>
        </authorList>
    </citation>
    <scope>NUCLEOTIDE SEQUENCE [LARGE SCALE GENOMIC DNA]</scope>
    <source>
        <strain evidence="2 3">DSM 28229</strain>
    </source>
</reference>